<evidence type="ECO:0000256" key="8">
    <source>
        <dbReference type="ARBA" id="ARBA00023136"/>
    </source>
</evidence>
<keyword evidence="7" id="KW-0333">Golgi apparatus</keyword>
<gene>
    <name evidence="9" type="ORF">RhiXN_04560</name>
</gene>
<evidence type="ECO:0000256" key="7">
    <source>
        <dbReference type="ARBA" id="ARBA00023034"/>
    </source>
</evidence>
<sequence length="167" mass="19013">MTLLVFTGWARSSFAPDWKLQEHWNSWKGDLPFSGTQILFDEPLYRNGPRAVFWPDFNKDHPRNAIWRVLGVVCDYNRWELESGQILIDKRGNGGLNLAALHVAVHMAHEQSFYYMLSGGDKDTFRYAFWALGLDYTPAPSVAVIPRGGVGMLQYGISEPPKPQFAH</sequence>
<evidence type="ECO:0000256" key="6">
    <source>
        <dbReference type="ARBA" id="ARBA00022989"/>
    </source>
</evidence>
<dbReference type="AlphaFoldDB" id="A0A8H8ST01"/>
<comment type="subcellular location">
    <subcellularLocation>
        <location evidence="1">Golgi apparatus membrane</location>
        <topology evidence="1">Single-pass type II membrane protein</topology>
    </subcellularLocation>
</comment>
<keyword evidence="5" id="KW-0735">Signal-anchor</keyword>
<keyword evidence="3 9" id="KW-0808">Transferase</keyword>
<keyword evidence="8" id="KW-0472">Membrane</keyword>
<evidence type="ECO:0000256" key="5">
    <source>
        <dbReference type="ARBA" id="ARBA00022968"/>
    </source>
</evidence>
<dbReference type="PANTHER" id="PTHR31646:SF1">
    <property type="entry name" value="ALPHA-1,2-MANNOSYLTRANSFERASE MNN2"/>
    <property type="match status" value="1"/>
</dbReference>
<dbReference type="Proteomes" id="UP000650533">
    <property type="component" value="Chromosome 1"/>
</dbReference>
<evidence type="ECO:0000256" key="4">
    <source>
        <dbReference type="ARBA" id="ARBA00022692"/>
    </source>
</evidence>
<dbReference type="EMBL" id="CP059658">
    <property type="protein sequence ID" value="QRW16559.1"/>
    <property type="molecule type" value="Genomic_DNA"/>
</dbReference>
<evidence type="ECO:0000256" key="2">
    <source>
        <dbReference type="ARBA" id="ARBA00009105"/>
    </source>
</evidence>
<keyword evidence="4" id="KW-0812">Transmembrane</keyword>
<dbReference type="RefSeq" id="XP_043176796.1">
    <property type="nucleotide sequence ID" value="XM_043324377.1"/>
</dbReference>
<dbReference type="PANTHER" id="PTHR31646">
    <property type="entry name" value="ALPHA-1,2-MANNOSYLTRANSFERASE MNN2"/>
    <property type="match status" value="1"/>
</dbReference>
<proteinExistence type="inferred from homology"/>
<dbReference type="Pfam" id="PF11051">
    <property type="entry name" value="Mannosyl_trans3"/>
    <property type="match status" value="1"/>
</dbReference>
<dbReference type="GO" id="GO:0046354">
    <property type="term" value="P:mannan biosynthetic process"/>
    <property type="evidence" value="ECO:0007669"/>
    <property type="project" value="TreeGrafter"/>
</dbReference>
<evidence type="ECO:0000256" key="3">
    <source>
        <dbReference type="ARBA" id="ARBA00022679"/>
    </source>
</evidence>
<name>A0A8H8ST01_9AGAM</name>
<dbReference type="GO" id="GO:0000026">
    <property type="term" value="F:alpha-1,2-mannosyltransferase activity"/>
    <property type="evidence" value="ECO:0007669"/>
    <property type="project" value="TreeGrafter"/>
</dbReference>
<dbReference type="GO" id="GO:0000139">
    <property type="term" value="C:Golgi membrane"/>
    <property type="evidence" value="ECO:0007669"/>
    <property type="project" value="UniProtKB-SubCell"/>
</dbReference>
<dbReference type="KEGG" id="rsx:RhiXN_04560"/>
<evidence type="ECO:0000313" key="10">
    <source>
        <dbReference type="Proteomes" id="UP000650533"/>
    </source>
</evidence>
<organism evidence="9 10">
    <name type="scientific">Rhizoctonia solani</name>
    <dbReference type="NCBI Taxonomy" id="456999"/>
    <lineage>
        <taxon>Eukaryota</taxon>
        <taxon>Fungi</taxon>
        <taxon>Dikarya</taxon>
        <taxon>Basidiomycota</taxon>
        <taxon>Agaricomycotina</taxon>
        <taxon>Agaricomycetes</taxon>
        <taxon>Cantharellales</taxon>
        <taxon>Ceratobasidiaceae</taxon>
        <taxon>Rhizoctonia</taxon>
    </lineage>
</organism>
<dbReference type="GeneID" id="67026840"/>
<keyword evidence="6" id="KW-1133">Transmembrane helix</keyword>
<evidence type="ECO:0000256" key="1">
    <source>
        <dbReference type="ARBA" id="ARBA00004323"/>
    </source>
</evidence>
<dbReference type="InterPro" id="IPR022751">
    <property type="entry name" value="Alpha_mannosyltransferase"/>
</dbReference>
<comment type="similarity">
    <text evidence="2">Belongs to the MNN1/MNT family.</text>
</comment>
<evidence type="ECO:0000313" key="9">
    <source>
        <dbReference type="EMBL" id="QRW16559.1"/>
    </source>
</evidence>
<accession>A0A8H8ST01</accession>
<reference evidence="9" key="1">
    <citation type="submission" date="2020-05" db="EMBL/GenBank/DDBJ databases">
        <title>Evolutionary and genomic comparisons of hybrid uninucleate and nonhybrid Rhizoctonia fungi.</title>
        <authorList>
            <person name="Li C."/>
            <person name="Chen X."/>
        </authorList>
    </citation>
    <scope>NUCLEOTIDE SEQUENCE</scope>
    <source>
        <strain evidence="9">AG-1 IA</strain>
    </source>
</reference>
<protein>
    <submittedName>
        <fullName evidence="9">Glycosyltransferase family 71 protein</fullName>
    </submittedName>
</protein>